<dbReference type="Proteomes" id="UP001156691">
    <property type="component" value="Unassembled WGS sequence"/>
</dbReference>
<accession>A0ABQ5W225</accession>
<dbReference type="InterPro" id="IPR025332">
    <property type="entry name" value="DUF4238"/>
</dbReference>
<reference evidence="2" key="1">
    <citation type="journal article" date="2019" name="Int. J. Syst. Evol. Microbiol.">
        <title>The Global Catalogue of Microorganisms (GCM) 10K type strain sequencing project: providing services to taxonomists for standard genome sequencing and annotation.</title>
        <authorList>
            <consortium name="The Broad Institute Genomics Platform"/>
            <consortium name="The Broad Institute Genome Sequencing Center for Infectious Disease"/>
            <person name="Wu L."/>
            <person name="Ma J."/>
        </authorList>
    </citation>
    <scope>NUCLEOTIDE SEQUENCE [LARGE SCALE GENOMIC DNA]</scope>
    <source>
        <strain evidence="2">NBRC 112416</strain>
    </source>
</reference>
<keyword evidence="2" id="KW-1185">Reference proteome</keyword>
<protein>
    <recommendedName>
        <fullName evidence="3">DUF4238 domain-containing protein</fullName>
    </recommendedName>
</protein>
<dbReference type="RefSeq" id="WP_284339382.1">
    <property type="nucleotide sequence ID" value="NZ_BSNS01000007.1"/>
</dbReference>
<comment type="caution">
    <text evidence="1">The sequence shown here is derived from an EMBL/GenBank/DDBJ whole genome shotgun (WGS) entry which is preliminary data.</text>
</comment>
<evidence type="ECO:0000313" key="2">
    <source>
        <dbReference type="Proteomes" id="UP001156691"/>
    </source>
</evidence>
<dbReference type="Pfam" id="PF14022">
    <property type="entry name" value="DUF4238"/>
    <property type="match status" value="1"/>
</dbReference>
<gene>
    <name evidence="1" type="ORF">GCM10010862_11880</name>
</gene>
<evidence type="ECO:0008006" key="3">
    <source>
        <dbReference type="Google" id="ProtNLM"/>
    </source>
</evidence>
<dbReference type="EMBL" id="BSNS01000007">
    <property type="protein sequence ID" value="GLQ53929.1"/>
    <property type="molecule type" value="Genomic_DNA"/>
</dbReference>
<name>A0ABQ5W225_9HYPH</name>
<proteinExistence type="predicted"/>
<evidence type="ECO:0000313" key="1">
    <source>
        <dbReference type="EMBL" id="GLQ53929.1"/>
    </source>
</evidence>
<sequence length="291" mass="32968">MNDPKLHHYVPQFHLRRFTDATGRLWVWDRDRDRTFRTSPGRVAAEKQFYRLTQYEAYGHDPMTMEKQLSTLEGEVALITEQWLSWLRMMEPLDKVEISAADRQLVALYIAVQFLRTADTRDTLSAYAAIGDGEELTADEQRRLHTEVMWDEGLTNGLASRFGGACWVFARNETATPFVTSDNPIAFRTADNRRWLKAGILAPGVYIVFPLAPDIILYAYPGDPPFQKLSKFADCLSPVALDNSMVTNENSGQVFMASRFVLSNRSNFDAERAFALSIGTDLYADPVGHGK</sequence>
<organism evidence="1 2">
    <name type="scientific">Devosia nitrariae</name>
    <dbReference type="NCBI Taxonomy" id="2071872"/>
    <lineage>
        <taxon>Bacteria</taxon>
        <taxon>Pseudomonadati</taxon>
        <taxon>Pseudomonadota</taxon>
        <taxon>Alphaproteobacteria</taxon>
        <taxon>Hyphomicrobiales</taxon>
        <taxon>Devosiaceae</taxon>
        <taxon>Devosia</taxon>
    </lineage>
</organism>